<keyword evidence="2" id="KW-0539">Nucleus</keyword>
<evidence type="ECO:0000256" key="2">
    <source>
        <dbReference type="ARBA" id="ARBA00023242"/>
    </source>
</evidence>
<gene>
    <name evidence="4" type="ORF">CHIRRI_LOCUS10224</name>
</gene>
<dbReference type="InterPro" id="IPR036236">
    <property type="entry name" value="Znf_C2H2_sf"/>
</dbReference>
<dbReference type="SMART" id="SM00355">
    <property type="entry name" value="ZnF_C2H2"/>
    <property type="match status" value="2"/>
</dbReference>
<reference evidence="4" key="1">
    <citation type="submission" date="2022-01" db="EMBL/GenBank/DDBJ databases">
        <authorList>
            <person name="King R."/>
        </authorList>
    </citation>
    <scope>NUCLEOTIDE SEQUENCE</scope>
</reference>
<proteinExistence type="predicted"/>
<accession>A0A9N9WVB6</accession>
<dbReference type="OrthoDB" id="5814089at2759"/>
<protein>
    <recommendedName>
        <fullName evidence="3">C2H2-type domain-containing protein</fullName>
    </recommendedName>
</protein>
<dbReference type="EMBL" id="OU895879">
    <property type="protein sequence ID" value="CAG9807375.1"/>
    <property type="molecule type" value="Genomic_DNA"/>
</dbReference>
<dbReference type="InterPro" id="IPR013087">
    <property type="entry name" value="Znf_C2H2_type"/>
</dbReference>
<dbReference type="Gene3D" id="3.30.160.60">
    <property type="entry name" value="Classic Zinc Finger"/>
    <property type="match status" value="1"/>
</dbReference>
<name>A0A9N9WVB6_9DIPT</name>
<organism evidence="4 5">
    <name type="scientific">Chironomus riparius</name>
    <dbReference type="NCBI Taxonomy" id="315576"/>
    <lineage>
        <taxon>Eukaryota</taxon>
        <taxon>Metazoa</taxon>
        <taxon>Ecdysozoa</taxon>
        <taxon>Arthropoda</taxon>
        <taxon>Hexapoda</taxon>
        <taxon>Insecta</taxon>
        <taxon>Pterygota</taxon>
        <taxon>Neoptera</taxon>
        <taxon>Endopterygota</taxon>
        <taxon>Diptera</taxon>
        <taxon>Nematocera</taxon>
        <taxon>Chironomoidea</taxon>
        <taxon>Chironomidae</taxon>
        <taxon>Chironominae</taxon>
        <taxon>Chironomus</taxon>
    </lineage>
</organism>
<dbReference type="PANTHER" id="PTHR16516:SF4">
    <property type="entry name" value="C2H2-TYPE DOMAIN-CONTAINING PROTEIN"/>
    <property type="match status" value="1"/>
</dbReference>
<dbReference type="AlphaFoldDB" id="A0A9N9WVB6"/>
<evidence type="ECO:0000313" key="4">
    <source>
        <dbReference type="EMBL" id="CAG9807375.1"/>
    </source>
</evidence>
<dbReference type="SUPFAM" id="SSF57667">
    <property type="entry name" value="beta-beta-alpha zinc fingers"/>
    <property type="match status" value="1"/>
</dbReference>
<dbReference type="InterPro" id="IPR052296">
    <property type="entry name" value="TR-Histone_Methyltrans"/>
</dbReference>
<dbReference type="PANTHER" id="PTHR16516">
    <property type="entry name" value="AGAP007109-PA"/>
    <property type="match status" value="1"/>
</dbReference>
<evidence type="ECO:0000256" key="1">
    <source>
        <dbReference type="ARBA" id="ARBA00004123"/>
    </source>
</evidence>
<dbReference type="PROSITE" id="PS00028">
    <property type="entry name" value="ZINC_FINGER_C2H2_1"/>
    <property type="match status" value="2"/>
</dbReference>
<evidence type="ECO:0000313" key="5">
    <source>
        <dbReference type="Proteomes" id="UP001153620"/>
    </source>
</evidence>
<comment type="subcellular location">
    <subcellularLocation>
        <location evidence="1">Nucleus</location>
    </subcellularLocation>
</comment>
<dbReference type="Pfam" id="PF00096">
    <property type="entry name" value="zf-C2H2"/>
    <property type="match status" value="2"/>
</dbReference>
<keyword evidence="5" id="KW-1185">Reference proteome</keyword>
<dbReference type="GO" id="GO:0006355">
    <property type="term" value="P:regulation of DNA-templated transcription"/>
    <property type="evidence" value="ECO:0007669"/>
    <property type="project" value="TreeGrafter"/>
</dbReference>
<feature type="domain" description="C2H2-type" evidence="3">
    <location>
        <begin position="291"/>
        <end position="312"/>
    </location>
</feature>
<sequence>MTMDVASEAQINLKITSSHLDESNVQIKPLNEVQTKLPTKRSFDVAFLMLPDEKLKQKEKIQQQQELHYPLTELTVRSDLLNRNNHPLTRIGNKVFLNSDYSAVFKSCEDQYSTRSLTSSTVSSDKSDESIEIELPRSAFSKVAINVDSPIPPAASPDQLSCSSASPPISYSPPTTNFRSEYGHLINSSAFQAISQQSFGSPKHQKALFYRNSSLSPAATHVNNNNNINSHSPNGTTDPSYFHTFQQFGPNIPHVFMQQQDQFMRNPAAAILSTLMPTSIGSLALPAQNVCAKCNISFRMTSDLVYHMRSHHKNENVQDPNRRKREEKLKCPVCSESFRERHHLTRHMTAHQDKEGDLIEHEISEYHSRRK</sequence>
<reference evidence="4" key="2">
    <citation type="submission" date="2022-10" db="EMBL/GenBank/DDBJ databases">
        <authorList>
            <consortium name="ENA_rothamsted_submissions"/>
            <consortium name="culmorum"/>
            <person name="King R."/>
        </authorList>
    </citation>
    <scope>NUCLEOTIDE SEQUENCE</scope>
</reference>
<dbReference type="Proteomes" id="UP001153620">
    <property type="component" value="Chromosome 3"/>
</dbReference>
<evidence type="ECO:0000259" key="3">
    <source>
        <dbReference type="PROSITE" id="PS00028"/>
    </source>
</evidence>
<feature type="domain" description="C2H2-type" evidence="3">
    <location>
        <begin position="331"/>
        <end position="351"/>
    </location>
</feature>
<dbReference type="GO" id="GO:0005634">
    <property type="term" value="C:nucleus"/>
    <property type="evidence" value="ECO:0007669"/>
    <property type="project" value="UniProtKB-SubCell"/>
</dbReference>